<comment type="caution">
    <text evidence="1">The sequence shown here is derived from an EMBL/GenBank/DDBJ whole genome shotgun (WGS) entry which is preliminary data.</text>
</comment>
<dbReference type="Proteomes" id="UP000014174">
    <property type="component" value="Unassembled WGS sequence"/>
</dbReference>
<evidence type="ECO:0000313" key="2">
    <source>
        <dbReference type="Proteomes" id="UP000014174"/>
    </source>
</evidence>
<organism evidence="1 2">
    <name type="scientific">Arcticibacter svalbardensis MN12-7</name>
    <dbReference type="NCBI Taxonomy" id="1150600"/>
    <lineage>
        <taxon>Bacteria</taxon>
        <taxon>Pseudomonadati</taxon>
        <taxon>Bacteroidota</taxon>
        <taxon>Sphingobacteriia</taxon>
        <taxon>Sphingobacteriales</taxon>
        <taxon>Sphingobacteriaceae</taxon>
        <taxon>Arcticibacter</taxon>
    </lineage>
</organism>
<evidence type="ECO:0000313" key="1">
    <source>
        <dbReference type="EMBL" id="EOR93955.1"/>
    </source>
</evidence>
<name>R9GQX3_9SPHI</name>
<protein>
    <submittedName>
        <fullName evidence="1">Uncharacterized protein</fullName>
    </submittedName>
</protein>
<dbReference type="EMBL" id="AQPN01000100">
    <property type="protein sequence ID" value="EOR93955.1"/>
    <property type="molecule type" value="Genomic_DNA"/>
</dbReference>
<reference evidence="1 2" key="1">
    <citation type="journal article" date="2013" name="Genome Announc.">
        <title>Draft Genome Sequence of Arcticibacter svalbardensis Strain MN12-7T, a Member of the Family Sphingobacteriaceae Isolated from an Arctic Soil Sample.</title>
        <authorList>
            <person name="Shivaji S."/>
            <person name="Ara S."/>
            <person name="Prasad S."/>
            <person name="Manasa B.P."/>
            <person name="Begum Z."/>
            <person name="Singh A."/>
            <person name="Kumar Pinnaka A."/>
        </authorList>
    </citation>
    <scope>NUCLEOTIDE SEQUENCE [LARGE SCALE GENOMIC DNA]</scope>
    <source>
        <strain evidence="1 2">MN12-7</strain>
    </source>
</reference>
<gene>
    <name evidence="1" type="ORF">ADIARSV_2789</name>
</gene>
<sequence>MAQYALTLNGFSKCLLKNISAMTSSHISGIFIFFSDNSNKQSAE</sequence>
<proteinExistence type="predicted"/>
<dbReference type="AlphaFoldDB" id="R9GQX3"/>
<dbReference type="STRING" id="1150600.ADIARSV_2789"/>
<keyword evidence="2" id="KW-1185">Reference proteome</keyword>
<accession>R9GQX3</accession>